<reference evidence="2" key="3">
    <citation type="submission" date="2020-09" db="EMBL/GenBank/DDBJ databases">
        <authorList>
            <person name="Sun Q."/>
            <person name="Zhou Y."/>
        </authorList>
    </citation>
    <scope>NUCLEOTIDE SEQUENCE</scope>
    <source>
        <strain evidence="2">CGMCC 1.14984</strain>
    </source>
</reference>
<dbReference type="EMBL" id="VCJR02000003">
    <property type="protein sequence ID" value="NHK29133.1"/>
    <property type="molecule type" value="Genomic_DNA"/>
</dbReference>
<keyword evidence="5" id="KW-1185">Reference proteome</keyword>
<dbReference type="RefSeq" id="WP_155141855.1">
    <property type="nucleotide sequence ID" value="NZ_BMGZ01000003.1"/>
</dbReference>
<accession>A0A8J3A8Q9</accession>
<protein>
    <submittedName>
        <fullName evidence="3">Aldo/keto reductase</fullName>
    </submittedName>
    <submittedName>
        <fullName evidence="2">Putative oxidoreductase YcsN</fullName>
    </submittedName>
</protein>
<dbReference type="SUPFAM" id="SSF51430">
    <property type="entry name" value="NAD(P)-linked oxidoreductase"/>
    <property type="match status" value="1"/>
</dbReference>
<dbReference type="GO" id="GO:0005829">
    <property type="term" value="C:cytosol"/>
    <property type="evidence" value="ECO:0007669"/>
    <property type="project" value="TreeGrafter"/>
</dbReference>
<evidence type="ECO:0000259" key="1">
    <source>
        <dbReference type="Pfam" id="PF00248"/>
    </source>
</evidence>
<proteinExistence type="predicted"/>
<dbReference type="InterPro" id="IPR050523">
    <property type="entry name" value="AKR_Detox_Biosynth"/>
</dbReference>
<dbReference type="PANTHER" id="PTHR43364">
    <property type="entry name" value="NADH-SPECIFIC METHYLGLYOXAL REDUCTASE-RELATED"/>
    <property type="match status" value="1"/>
</dbReference>
<gene>
    <name evidence="2" type="primary">ycsN</name>
    <name evidence="3" type="ORF">FF098_014525</name>
    <name evidence="2" type="ORF">GCM10011355_27950</name>
</gene>
<dbReference type="InterPro" id="IPR036812">
    <property type="entry name" value="NAD(P)_OxRdtase_dom_sf"/>
</dbReference>
<dbReference type="InterPro" id="IPR020471">
    <property type="entry name" value="AKR"/>
</dbReference>
<dbReference type="AlphaFoldDB" id="A0A8J3A8Q9"/>
<organism evidence="2 4">
    <name type="scientific">Aquisalinus luteolus</name>
    <dbReference type="NCBI Taxonomy" id="1566827"/>
    <lineage>
        <taxon>Bacteria</taxon>
        <taxon>Pseudomonadati</taxon>
        <taxon>Pseudomonadota</taxon>
        <taxon>Alphaproteobacteria</taxon>
        <taxon>Parvularculales</taxon>
        <taxon>Parvularculaceae</taxon>
        <taxon>Aquisalinus</taxon>
    </lineage>
</organism>
<dbReference type="EMBL" id="BMGZ01000003">
    <property type="protein sequence ID" value="GGI00206.1"/>
    <property type="molecule type" value="Genomic_DNA"/>
</dbReference>
<dbReference type="Pfam" id="PF00248">
    <property type="entry name" value="Aldo_ket_red"/>
    <property type="match status" value="1"/>
</dbReference>
<evidence type="ECO:0000313" key="4">
    <source>
        <dbReference type="Proteomes" id="UP000621856"/>
    </source>
</evidence>
<comment type="caution">
    <text evidence="2">The sequence shown here is derived from an EMBL/GenBank/DDBJ whole genome shotgun (WGS) entry which is preliminary data.</text>
</comment>
<dbReference type="GO" id="GO:0016491">
    <property type="term" value="F:oxidoreductase activity"/>
    <property type="evidence" value="ECO:0007669"/>
    <property type="project" value="InterPro"/>
</dbReference>
<reference evidence="3 5" key="2">
    <citation type="submission" date="2020-02" db="EMBL/GenBank/DDBJ databases">
        <title>Genome sequence of Parvularcula flava strain NH6-79.</title>
        <authorList>
            <person name="Abdul Karim M.H."/>
            <person name="Lam M.Q."/>
            <person name="Chen S.J."/>
            <person name="Yahya A."/>
            <person name="Shahir S."/>
            <person name="Shamsir M.S."/>
            <person name="Chong C.S."/>
        </authorList>
    </citation>
    <scope>NUCLEOTIDE SEQUENCE [LARGE SCALE GENOMIC DNA]</scope>
    <source>
        <strain evidence="3 5">NH6-79</strain>
    </source>
</reference>
<evidence type="ECO:0000313" key="5">
    <source>
        <dbReference type="Proteomes" id="UP000818603"/>
    </source>
</evidence>
<dbReference type="PRINTS" id="PR00069">
    <property type="entry name" value="ALDKETRDTASE"/>
</dbReference>
<dbReference type="InterPro" id="IPR023210">
    <property type="entry name" value="NADP_OxRdtase_dom"/>
</dbReference>
<dbReference type="PANTHER" id="PTHR43364:SF1">
    <property type="entry name" value="OXIDOREDUCTASE YDHF"/>
    <property type="match status" value="1"/>
</dbReference>
<dbReference type="Proteomes" id="UP000818603">
    <property type="component" value="Unassembled WGS sequence"/>
</dbReference>
<dbReference type="Gene3D" id="3.20.20.100">
    <property type="entry name" value="NADP-dependent oxidoreductase domain"/>
    <property type="match status" value="1"/>
</dbReference>
<sequence>MLTPSPNSFAFGTWRFSTATYDDFAECLSICKQHGITHIDTADVYGGEEGFGTVETLLGRLRSEAPELFDGTTLATKIGIQFGSPYNQSPSYLRDAMRASLDRLQMDKVDLIYIHRPDNLAHPADVAEVLDGFVLEGLTEKVAVSNYTPWQVAALRTYLQAEIYAHQIEFSPLYVAPIFEGLLDDAMSHRTRIAAWSPLGGGSLFGDKAHMETHVLRVREEMDDLAKAHDASLADIAYGFVRQHPGGAVPIIGTTKPARLRETLEATPVSLERNEWYRLLEASLGHRMP</sequence>
<feature type="domain" description="NADP-dependent oxidoreductase" evidence="1">
    <location>
        <begin position="10"/>
        <end position="279"/>
    </location>
</feature>
<dbReference type="Proteomes" id="UP000621856">
    <property type="component" value="Unassembled WGS sequence"/>
</dbReference>
<name>A0A8J3A8Q9_9PROT</name>
<evidence type="ECO:0000313" key="3">
    <source>
        <dbReference type="EMBL" id="NHK29133.1"/>
    </source>
</evidence>
<reference evidence="2" key="1">
    <citation type="journal article" date="2014" name="Int. J. Syst. Evol. Microbiol.">
        <title>Complete genome sequence of Corynebacterium casei LMG S-19264T (=DSM 44701T), isolated from a smear-ripened cheese.</title>
        <authorList>
            <consortium name="US DOE Joint Genome Institute (JGI-PGF)"/>
            <person name="Walter F."/>
            <person name="Albersmeier A."/>
            <person name="Kalinowski J."/>
            <person name="Ruckert C."/>
        </authorList>
    </citation>
    <scope>NUCLEOTIDE SEQUENCE</scope>
    <source>
        <strain evidence="2">CGMCC 1.14984</strain>
    </source>
</reference>
<evidence type="ECO:0000313" key="2">
    <source>
        <dbReference type="EMBL" id="GGI00206.1"/>
    </source>
</evidence>